<evidence type="ECO:0000313" key="4">
    <source>
        <dbReference type="Proteomes" id="UP001482620"/>
    </source>
</evidence>
<proteinExistence type="predicted"/>
<keyword evidence="2" id="KW-0732">Signal</keyword>
<reference evidence="3 4" key="1">
    <citation type="submission" date="2021-06" db="EMBL/GenBank/DDBJ databases">
        <authorList>
            <person name="Palmer J.M."/>
        </authorList>
    </citation>
    <scope>NUCLEOTIDE SEQUENCE [LARGE SCALE GENOMIC DNA]</scope>
    <source>
        <strain evidence="4">if_2019</strain>
        <tissue evidence="3">Muscle</tissue>
    </source>
</reference>
<feature type="transmembrane region" description="Helical" evidence="1">
    <location>
        <begin position="130"/>
        <end position="147"/>
    </location>
</feature>
<feature type="signal peptide" evidence="2">
    <location>
        <begin position="1"/>
        <end position="16"/>
    </location>
</feature>
<feature type="chain" id="PRO_5046868119" evidence="2">
    <location>
        <begin position="17"/>
        <end position="155"/>
    </location>
</feature>
<dbReference type="Proteomes" id="UP001482620">
    <property type="component" value="Unassembled WGS sequence"/>
</dbReference>
<protein>
    <submittedName>
        <fullName evidence="3">Uncharacterized protein</fullName>
    </submittedName>
</protein>
<keyword evidence="1" id="KW-0472">Membrane</keyword>
<dbReference type="EMBL" id="JAHRIQ010074490">
    <property type="protein sequence ID" value="MEQ2245806.1"/>
    <property type="molecule type" value="Genomic_DNA"/>
</dbReference>
<evidence type="ECO:0000256" key="1">
    <source>
        <dbReference type="SAM" id="Phobius"/>
    </source>
</evidence>
<keyword evidence="1" id="KW-1133">Transmembrane helix</keyword>
<organism evidence="3 4">
    <name type="scientific">Ilyodon furcidens</name>
    <name type="common">goldbreast splitfin</name>
    <dbReference type="NCBI Taxonomy" id="33524"/>
    <lineage>
        <taxon>Eukaryota</taxon>
        <taxon>Metazoa</taxon>
        <taxon>Chordata</taxon>
        <taxon>Craniata</taxon>
        <taxon>Vertebrata</taxon>
        <taxon>Euteleostomi</taxon>
        <taxon>Actinopterygii</taxon>
        <taxon>Neopterygii</taxon>
        <taxon>Teleostei</taxon>
        <taxon>Neoteleostei</taxon>
        <taxon>Acanthomorphata</taxon>
        <taxon>Ovalentaria</taxon>
        <taxon>Atherinomorphae</taxon>
        <taxon>Cyprinodontiformes</taxon>
        <taxon>Goodeidae</taxon>
        <taxon>Ilyodon</taxon>
    </lineage>
</organism>
<comment type="caution">
    <text evidence="3">The sequence shown here is derived from an EMBL/GenBank/DDBJ whole genome shotgun (WGS) entry which is preliminary data.</text>
</comment>
<gene>
    <name evidence="3" type="ORF">ILYODFUR_031713</name>
</gene>
<evidence type="ECO:0000313" key="3">
    <source>
        <dbReference type="EMBL" id="MEQ2245806.1"/>
    </source>
</evidence>
<keyword evidence="4" id="KW-1185">Reference proteome</keyword>
<accession>A0ABV0UL66</accession>
<sequence>MMTIFSLLSLIYEVKTVKVPQTCKRKLFFDLISCFSDQSYFQPYPFQLRSSPPHISAPHQFQDKQYLVLDDLLGDLDRLGSHGLGGAQTLLGGTQPFTERLQGFVELKSQNLHLLQLPLPETEQRRQTQVFIAFTGLFLVMQLSLFLETHFVKHA</sequence>
<evidence type="ECO:0000256" key="2">
    <source>
        <dbReference type="SAM" id="SignalP"/>
    </source>
</evidence>
<name>A0ABV0UL66_9TELE</name>
<keyword evidence="1" id="KW-0812">Transmembrane</keyword>